<keyword evidence="2" id="KW-1185">Reference proteome</keyword>
<reference evidence="1" key="1">
    <citation type="journal article" date="2023" name="Science">
        <title>Genome structures resolve the early diversification of teleost fishes.</title>
        <authorList>
            <person name="Parey E."/>
            <person name="Louis A."/>
            <person name="Montfort J."/>
            <person name="Bouchez O."/>
            <person name="Roques C."/>
            <person name="Iampietro C."/>
            <person name="Lluch J."/>
            <person name="Castinel A."/>
            <person name="Donnadieu C."/>
            <person name="Desvignes T."/>
            <person name="Floi Bucao C."/>
            <person name="Jouanno E."/>
            <person name="Wen M."/>
            <person name="Mejri S."/>
            <person name="Dirks R."/>
            <person name="Jansen H."/>
            <person name="Henkel C."/>
            <person name="Chen W.J."/>
            <person name="Zahm M."/>
            <person name="Cabau C."/>
            <person name="Klopp C."/>
            <person name="Thompson A.W."/>
            <person name="Robinson-Rechavi M."/>
            <person name="Braasch I."/>
            <person name="Lecointre G."/>
            <person name="Bobe J."/>
            <person name="Postlethwait J.H."/>
            <person name="Berthelot C."/>
            <person name="Roest Crollius H."/>
            <person name="Guiguen Y."/>
        </authorList>
    </citation>
    <scope>NUCLEOTIDE SEQUENCE</scope>
    <source>
        <strain evidence="1">NC1722</strain>
    </source>
</reference>
<comment type="caution">
    <text evidence="1">The sequence shown here is derived from an EMBL/GenBank/DDBJ whole genome shotgun (WGS) entry which is preliminary data.</text>
</comment>
<accession>A0AAD7W799</accession>
<dbReference type="AlphaFoldDB" id="A0AAD7W799"/>
<evidence type="ECO:0000313" key="2">
    <source>
        <dbReference type="Proteomes" id="UP001221898"/>
    </source>
</evidence>
<proteinExistence type="predicted"/>
<gene>
    <name evidence="1" type="ORF">AAFF_G00171170</name>
</gene>
<dbReference type="EMBL" id="JAINUG010000229">
    <property type="protein sequence ID" value="KAJ8386412.1"/>
    <property type="molecule type" value="Genomic_DNA"/>
</dbReference>
<organism evidence="1 2">
    <name type="scientific">Aldrovandia affinis</name>
    <dbReference type="NCBI Taxonomy" id="143900"/>
    <lineage>
        <taxon>Eukaryota</taxon>
        <taxon>Metazoa</taxon>
        <taxon>Chordata</taxon>
        <taxon>Craniata</taxon>
        <taxon>Vertebrata</taxon>
        <taxon>Euteleostomi</taxon>
        <taxon>Actinopterygii</taxon>
        <taxon>Neopterygii</taxon>
        <taxon>Teleostei</taxon>
        <taxon>Notacanthiformes</taxon>
        <taxon>Halosauridae</taxon>
        <taxon>Aldrovandia</taxon>
    </lineage>
</organism>
<dbReference type="Proteomes" id="UP001221898">
    <property type="component" value="Unassembled WGS sequence"/>
</dbReference>
<evidence type="ECO:0000313" key="1">
    <source>
        <dbReference type="EMBL" id="KAJ8386412.1"/>
    </source>
</evidence>
<sequence length="151" mass="17232">MRCYGRARQRRGNAADSRKRINHGLLAARWQPLRAALTRWSIMGCCRRRRRRMLGNPDANYQWTPGTSFLLCFKKARNGERLRAPNSAFTQRTPAVLNKGEVLQKRELCAVKRACGIERVLWSVCASDTPWNTETGGEHIRQTADATSFTP</sequence>
<protein>
    <submittedName>
        <fullName evidence="1">Uncharacterized protein</fullName>
    </submittedName>
</protein>
<name>A0AAD7W799_9TELE</name>